<keyword evidence="3" id="KW-0862">Zinc</keyword>
<dbReference type="InterPro" id="IPR003656">
    <property type="entry name" value="Znf_BED"/>
</dbReference>
<feature type="region of interest" description="Disordered" evidence="4">
    <location>
        <begin position="1"/>
        <end position="23"/>
    </location>
</feature>
<sequence length="612" mass="69024">MSPSEEEEVPRPGTSSQGDSQPAQDMVPVDSLLLIFQHIKSYFGPGKTNGKVKCKICNKEITYSATSNYNMKSHYKRQHRGDDTSPTPALKKRQSSIEATFKEKFDQMKALKLYYSFFIKDIVPAHLTDSHALREFMNYVKPDFNVPSRRKLTRDIAQLGEEAKGAMSNLLANISYVATTADSWSAHNRSFLGMTVHWIDPASLKREKGVLGIKEFVVQQRGTYLARAMMDLHQEFGLSNKVVSTTTDNGKNHVAAFQMFAGNVEEDEEVAQEPVQEEGEAVVTAVMVGDALEEEMDEDVRRELPKHHRCGAHTVNLMATTDEGPFTKTAAKAQALWNCQNRRTVAANQINKAVGKKLQTPGVTRWNSYYESCAGLLEVLEDPEKKDELNVVSHKQGLSSFYEGDKDLLAQYCKIMKPVAICLEILQSEENAYMGILLPNLKLMKDQVAALRTDASIVEGQELINYLLENHDNPRVAFNGRFEHLFQDMDLLMATALHPHFKLGVVGYLREGLKDNIRKRVIREVMSKVATDEEVGDAQREAWSDLFIRYNSHLPSSAAVERLFSIGSDILRPKRSSLTADNFEKLVFVKGNLHLLKGKKWLSQMEEEEENV</sequence>
<dbReference type="PANTHER" id="PTHR47501">
    <property type="entry name" value="TRANSPOSASE-RELATED"/>
    <property type="match status" value="1"/>
</dbReference>
<gene>
    <name evidence="6" type="primary">ZBED1_3</name>
    <name evidence="6" type="ORF">GWK47_024073</name>
</gene>
<evidence type="ECO:0000256" key="2">
    <source>
        <dbReference type="ARBA" id="ARBA00022771"/>
    </source>
</evidence>
<accession>A0A8J5CCN3</accession>
<evidence type="ECO:0000313" key="6">
    <source>
        <dbReference type="EMBL" id="KAG0708055.1"/>
    </source>
</evidence>
<dbReference type="OrthoDB" id="6382074at2759"/>
<dbReference type="GO" id="GO:0003677">
    <property type="term" value="F:DNA binding"/>
    <property type="evidence" value="ECO:0007669"/>
    <property type="project" value="InterPro"/>
</dbReference>
<keyword evidence="2" id="KW-0863">Zinc-finger</keyword>
<dbReference type="EMBL" id="JACEEZ010024793">
    <property type="protein sequence ID" value="KAG0708055.1"/>
    <property type="molecule type" value="Genomic_DNA"/>
</dbReference>
<organism evidence="6 7">
    <name type="scientific">Chionoecetes opilio</name>
    <name type="common">Atlantic snow crab</name>
    <name type="synonym">Cancer opilio</name>
    <dbReference type="NCBI Taxonomy" id="41210"/>
    <lineage>
        <taxon>Eukaryota</taxon>
        <taxon>Metazoa</taxon>
        <taxon>Ecdysozoa</taxon>
        <taxon>Arthropoda</taxon>
        <taxon>Crustacea</taxon>
        <taxon>Multicrustacea</taxon>
        <taxon>Malacostraca</taxon>
        <taxon>Eumalacostraca</taxon>
        <taxon>Eucarida</taxon>
        <taxon>Decapoda</taxon>
        <taxon>Pleocyemata</taxon>
        <taxon>Brachyura</taxon>
        <taxon>Eubrachyura</taxon>
        <taxon>Majoidea</taxon>
        <taxon>Majidae</taxon>
        <taxon>Chionoecetes</taxon>
    </lineage>
</organism>
<dbReference type="GO" id="GO:0008270">
    <property type="term" value="F:zinc ion binding"/>
    <property type="evidence" value="ECO:0007669"/>
    <property type="project" value="UniProtKB-KW"/>
</dbReference>
<reference evidence="6" key="1">
    <citation type="submission" date="2020-07" db="EMBL/GenBank/DDBJ databases">
        <title>The High-quality genome of the commercially important snow crab, Chionoecetes opilio.</title>
        <authorList>
            <person name="Jeong J.-H."/>
            <person name="Ryu S."/>
        </authorList>
    </citation>
    <scope>NUCLEOTIDE SEQUENCE</scope>
    <source>
        <strain evidence="6">MADBK_172401_WGS</strain>
        <tissue evidence="6">Digestive gland</tissue>
    </source>
</reference>
<protein>
    <submittedName>
        <fullName evidence="6">Zinc finger BED domain-containing protein 1</fullName>
    </submittedName>
</protein>
<proteinExistence type="predicted"/>
<dbReference type="PANTHER" id="PTHR47501:SF5">
    <property type="entry name" value="HAT C-TERMINAL DIMERISATION DOMAIN-CONTAINING PROTEIN"/>
    <property type="match status" value="1"/>
</dbReference>
<feature type="compositionally biased region" description="Polar residues" evidence="4">
    <location>
        <begin position="13"/>
        <end position="23"/>
    </location>
</feature>
<name>A0A8J5CCN3_CHIOP</name>
<evidence type="ECO:0000256" key="4">
    <source>
        <dbReference type="SAM" id="MobiDB-lite"/>
    </source>
</evidence>
<dbReference type="SUPFAM" id="SSF53098">
    <property type="entry name" value="Ribonuclease H-like"/>
    <property type="match status" value="1"/>
</dbReference>
<comment type="caution">
    <text evidence="6">The sequence shown here is derived from an EMBL/GenBank/DDBJ whole genome shotgun (WGS) entry which is preliminary data.</text>
</comment>
<dbReference type="Pfam" id="PF02892">
    <property type="entry name" value="zf-BED"/>
    <property type="match status" value="1"/>
</dbReference>
<evidence type="ECO:0000313" key="7">
    <source>
        <dbReference type="Proteomes" id="UP000770661"/>
    </source>
</evidence>
<evidence type="ECO:0000256" key="3">
    <source>
        <dbReference type="ARBA" id="ARBA00022833"/>
    </source>
</evidence>
<keyword evidence="1" id="KW-0479">Metal-binding</keyword>
<dbReference type="AlphaFoldDB" id="A0A8J5CCN3"/>
<evidence type="ECO:0000259" key="5">
    <source>
        <dbReference type="Pfam" id="PF02892"/>
    </source>
</evidence>
<evidence type="ECO:0000256" key="1">
    <source>
        <dbReference type="ARBA" id="ARBA00022723"/>
    </source>
</evidence>
<dbReference type="Proteomes" id="UP000770661">
    <property type="component" value="Unassembled WGS sequence"/>
</dbReference>
<dbReference type="InterPro" id="IPR012337">
    <property type="entry name" value="RNaseH-like_sf"/>
</dbReference>
<keyword evidence="7" id="KW-1185">Reference proteome</keyword>
<feature type="domain" description="BED-type" evidence="5">
    <location>
        <begin position="39"/>
        <end position="80"/>
    </location>
</feature>